<keyword evidence="6 7" id="KW-0472">Membrane</keyword>
<proteinExistence type="predicted"/>
<evidence type="ECO:0000256" key="6">
    <source>
        <dbReference type="ARBA" id="ARBA00023136"/>
    </source>
</evidence>
<feature type="transmembrane region" description="Helical" evidence="7">
    <location>
        <begin position="446"/>
        <end position="464"/>
    </location>
</feature>
<comment type="subcellular location">
    <subcellularLocation>
        <location evidence="1">Membrane</location>
        <topology evidence="1">Multi-pass membrane protein</topology>
    </subcellularLocation>
</comment>
<dbReference type="KEGG" id="des:DSOUD_3003"/>
<evidence type="ECO:0000259" key="8">
    <source>
        <dbReference type="PROSITE" id="PS51202"/>
    </source>
</evidence>
<reference evidence="9 10" key="1">
    <citation type="submission" date="2015-07" db="EMBL/GenBank/DDBJ databases">
        <title>Isolation and Genomic Characterization of a Novel Halophilic Metal-Reducing Deltaproteobacterium from the Deep Subsurface.</title>
        <authorList>
            <person name="Badalamenti J.P."/>
            <person name="Summers Z.M."/>
            <person name="Gralnick J.A."/>
            <person name="Bond D.R."/>
        </authorList>
    </citation>
    <scope>NUCLEOTIDE SEQUENCE [LARGE SCALE GENOMIC DNA]</scope>
    <source>
        <strain evidence="9 10">WTL</strain>
    </source>
</reference>
<evidence type="ECO:0000256" key="4">
    <source>
        <dbReference type="ARBA" id="ARBA00022737"/>
    </source>
</evidence>
<dbReference type="EMBL" id="CP010802">
    <property type="protein sequence ID" value="ALC17729.1"/>
    <property type="molecule type" value="Genomic_DNA"/>
</dbReference>
<keyword evidence="4" id="KW-0677">Repeat</keyword>
<feature type="transmembrane region" description="Helical" evidence="7">
    <location>
        <begin position="401"/>
        <end position="434"/>
    </location>
</feature>
<dbReference type="GO" id="GO:0005886">
    <property type="term" value="C:plasma membrane"/>
    <property type="evidence" value="ECO:0007669"/>
    <property type="project" value="TreeGrafter"/>
</dbReference>
<keyword evidence="10" id="KW-1185">Reference proteome</keyword>
<dbReference type="AlphaFoldDB" id="A0A0M3QGC3"/>
<feature type="transmembrane region" description="Helical" evidence="7">
    <location>
        <begin position="134"/>
        <end position="153"/>
    </location>
</feature>
<accession>A0A0M3QGC3</accession>
<feature type="transmembrane region" description="Helical" evidence="7">
    <location>
        <begin position="54"/>
        <end position="73"/>
    </location>
</feature>
<feature type="domain" description="RCK C-terminal" evidence="8">
    <location>
        <begin position="299"/>
        <end position="383"/>
    </location>
</feature>
<dbReference type="InterPro" id="IPR031312">
    <property type="entry name" value="Na/sul_symport_CS"/>
</dbReference>
<evidence type="ECO:0000256" key="5">
    <source>
        <dbReference type="ARBA" id="ARBA00022989"/>
    </source>
</evidence>
<dbReference type="PROSITE" id="PS51202">
    <property type="entry name" value="RCK_C"/>
    <property type="match status" value="2"/>
</dbReference>
<keyword evidence="5 7" id="KW-1133">Transmembrane helix</keyword>
<evidence type="ECO:0000256" key="7">
    <source>
        <dbReference type="SAM" id="Phobius"/>
    </source>
</evidence>
<feature type="transmembrane region" description="Helical" evidence="7">
    <location>
        <begin position="503"/>
        <end position="524"/>
    </location>
</feature>
<dbReference type="OrthoDB" id="9765532at2"/>
<dbReference type="InterPro" id="IPR036721">
    <property type="entry name" value="RCK_C_sf"/>
</dbReference>
<keyword evidence="2" id="KW-0813">Transport</keyword>
<feature type="transmembrane region" description="Helical" evidence="7">
    <location>
        <begin position="93"/>
        <end position="122"/>
    </location>
</feature>
<evidence type="ECO:0000313" key="10">
    <source>
        <dbReference type="Proteomes" id="UP000057158"/>
    </source>
</evidence>
<name>A0A0M3QGC3_9BACT</name>
<dbReference type="PROSITE" id="PS01271">
    <property type="entry name" value="NA_SULFATE"/>
    <property type="match status" value="1"/>
</dbReference>
<evidence type="ECO:0000313" key="9">
    <source>
        <dbReference type="EMBL" id="ALC17729.1"/>
    </source>
</evidence>
<sequence>MEIVLVLIILAIAVTLFATEWIRMDLVSLMVLLALGLTGLVSVEEAFSGFSNPAVITVAAMFVISASIASTGATGKLGEKLLQVAGSSETRLIIVIMLTVATFSAFINNIGSTAVLMPLVITIARKTNIPPSKLLMPLAFGSLMGGVCTLIGTPPNILMNALMEQYTGESFSMFDFTPVGVAIVATGTLYMAFIGRHLLPKRKAGTLTEAYQVKEYITEVEIKADSPLAGKTITESGLDSEFNLKVRGILREKKKIPNPRRNHKLRIGDILFIEGNPEGILRVRKQKGLEVVPERDNPVLLDSKQSKEMVVVEASLTPTSELVGKTLREVRFADTHGLTVLAIWRRGAPVVKRVDHVELRFGDVLLLQGAEEKVLHLGKEHDFLLLGGVPNVSYYPRKAPIALLILGGVVLLAALGILPIMLSATLGAVGMVLLRCLTPREAYESIDWSIIMLIAGTLPLGMAMENSGAARFLADGLIGVVGPYGPWIVLGALFLLTSVLTEVMSHAAAAVLIAPIAYNTALELAVSPKPFFMAVAIAASSCFMTPISHQSNALVMGPGGYHFLDYTKAGAALNFSIWILSTALIPLVFPF</sequence>
<evidence type="ECO:0000256" key="3">
    <source>
        <dbReference type="ARBA" id="ARBA00022692"/>
    </source>
</evidence>
<dbReference type="GO" id="GO:0006813">
    <property type="term" value="P:potassium ion transport"/>
    <property type="evidence" value="ECO:0007669"/>
    <property type="project" value="InterPro"/>
</dbReference>
<dbReference type="Pfam" id="PF02080">
    <property type="entry name" value="TrkA_C"/>
    <property type="match status" value="2"/>
</dbReference>
<dbReference type="Pfam" id="PF03600">
    <property type="entry name" value="CitMHS"/>
    <property type="match status" value="1"/>
</dbReference>
<dbReference type="InterPro" id="IPR004680">
    <property type="entry name" value="Cit_transptr-like_dom"/>
</dbReference>
<evidence type="ECO:0000256" key="2">
    <source>
        <dbReference type="ARBA" id="ARBA00022448"/>
    </source>
</evidence>
<evidence type="ECO:0000256" key="1">
    <source>
        <dbReference type="ARBA" id="ARBA00004141"/>
    </source>
</evidence>
<feature type="transmembrane region" description="Helical" evidence="7">
    <location>
        <begin position="569"/>
        <end position="589"/>
    </location>
</feature>
<feature type="transmembrane region" description="Helical" evidence="7">
    <location>
        <begin position="28"/>
        <end position="47"/>
    </location>
</feature>
<dbReference type="SUPFAM" id="SSF116726">
    <property type="entry name" value="TrkA C-terminal domain-like"/>
    <property type="match status" value="2"/>
</dbReference>
<dbReference type="InterPro" id="IPR006037">
    <property type="entry name" value="RCK_C"/>
</dbReference>
<dbReference type="GO" id="GO:0008324">
    <property type="term" value="F:monoatomic cation transmembrane transporter activity"/>
    <property type="evidence" value="ECO:0007669"/>
    <property type="project" value="InterPro"/>
</dbReference>
<feature type="transmembrane region" description="Helical" evidence="7">
    <location>
        <begin position="476"/>
        <end position="497"/>
    </location>
</feature>
<feature type="domain" description="RCK C-terminal" evidence="8">
    <location>
        <begin position="204"/>
        <end position="289"/>
    </location>
</feature>
<dbReference type="RefSeq" id="WP_053551721.1">
    <property type="nucleotide sequence ID" value="NZ_CP010802.1"/>
</dbReference>
<dbReference type="PATRIC" id="fig|1603606.3.peg.3236"/>
<dbReference type="Proteomes" id="UP000057158">
    <property type="component" value="Chromosome"/>
</dbReference>
<dbReference type="PANTHER" id="PTHR43652:SF2">
    <property type="entry name" value="BASIC AMINO ACID ANTIPORTER YFCC-RELATED"/>
    <property type="match status" value="1"/>
</dbReference>
<dbReference type="STRING" id="1603606.DSOUD_3003"/>
<dbReference type="InterPro" id="IPR051679">
    <property type="entry name" value="DASS-Related_Transporters"/>
</dbReference>
<dbReference type="PANTHER" id="PTHR43652">
    <property type="entry name" value="BASIC AMINO ACID ANTIPORTER YFCC-RELATED"/>
    <property type="match status" value="1"/>
</dbReference>
<gene>
    <name evidence="9" type="ORF">DSOUD_3003</name>
</gene>
<feature type="transmembrane region" description="Helical" evidence="7">
    <location>
        <begin position="173"/>
        <end position="193"/>
    </location>
</feature>
<feature type="transmembrane region" description="Helical" evidence="7">
    <location>
        <begin position="531"/>
        <end position="549"/>
    </location>
</feature>
<dbReference type="Gene3D" id="3.30.70.1450">
    <property type="entry name" value="Regulator of K+ conductance, C-terminal domain"/>
    <property type="match status" value="2"/>
</dbReference>
<organism evidence="9 10">
    <name type="scientific">Desulfuromonas soudanensis</name>
    <dbReference type="NCBI Taxonomy" id="1603606"/>
    <lineage>
        <taxon>Bacteria</taxon>
        <taxon>Pseudomonadati</taxon>
        <taxon>Thermodesulfobacteriota</taxon>
        <taxon>Desulfuromonadia</taxon>
        <taxon>Desulfuromonadales</taxon>
        <taxon>Desulfuromonadaceae</taxon>
        <taxon>Desulfuromonas</taxon>
    </lineage>
</organism>
<protein>
    <submittedName>
        <fullName evidence="9">Di-and tricarboxylate transporter</fullName>
    </submittedName>
</protein>
<dbReference type="CDD" id="cd01115">
    <property type="entry name" value="SLC13_permease"/>
    <property type="match status" value="1"/>
</dbReference>
<keyword evidence="3 7" id="KW-0812">Transmembrane</keyword>